<dbReference type="EMBL" id="LT550481">
    <property type="protein sequence ID" value="SAL95685.1"/>
    <property type="molecule type" value="Genomic_DNA"/>
</dbReference>
<organism evidence="2">
    <name type="scientific">Absidia glauca</name>
    <name type="common">Pin mould</name>
    <dbReference type="NCBI Taxonomy" id="4829"/>
    <lineage>
        <taxon>Eukaryota</taxon>
        <taxon>Fungi</taxon>
        <taxon>Fungi incertae sedis</taxon>
        <taxon>Mucoromycota</taxon>
        <taxon>Mucoromycotina</taxon>
        <taxon>Mucoromycetes</taxon>
        <taxon>Mucorales</taxon>
        <taxon>Cunninghamellaceae</taxon>
        <taxon>Absidia</taxon>
    </lineage>
</organism>
<proteinExistence type="predicted"/>
<feature type="region of interest" description="Disordered" evidence="1">
    <location>
        <begin position="44"/>
        <end position="63"/>
    </location>
</feature>
<feature type="region of interest" description="Disordered" evidence="1">
    <location>
        <begin position="1"/>
        <end position="37"/>
    </location>
</feature>
<accession>A0A163IW43</accession>
<dbReference type="Proteomes" id="UP000078561">
    <property type="component" value="Unassembled WGS sequence"/>
</dbReference>
<gene>
    <name evidence="2" type="primary">ABSGL_01026.1 scaffold 1223</name>
</gene>
<evidence type="ECO:0000313" key="2">
    <source>
        <dbReference type="EMBL" id="SAL95685.1"/>
    </source>
</evidence>
<dbReference type="InParanoid" id="A0A163IW43"/>
<evidence type="ECO:0000313" key="3">
    <source>
        <dbReference type="Proteomes" id="UP000078561"/>
    </source>
</evidence>
<reference evidence="2" key="1">
    <citation type="submission" date="2016-04" db="EMBL/GenBank/DDBJ databases">
        <authorList>
            <person name="Evans L.H."/>
            <person name="Alamgir A."/>
            <person name="Owens N."/>
            <person name="Weber N.D."/>
            <person name="Virtaneva K."/>
            <person name="Barbian K."/>
            <person name="Babar A."/>
            <person name="Rosenke K."/>
        </authorList>
    </citation>
    <scope>NUCLEOTIDE SEQUENCE [LARGE SCALE GENOMIC DNA]</scope>
    <source>
        <strain evidence="2">CBS 101.48</strain>
    </source>
</reference>
<name>A0A163IW43_ABSGL</name>
<dbReference type="STRING" id="4829.A0A163IW43"/>
<keyword evidence="3" id="KW-1185">Reference proteome</keyword>
<sequence>MKTPSQARQPCESRAPKEQSRQRSSNSKPLFKVPVGLSKKATCIPQYSTEPSSSSSSSSSPARVSSKVMAIANTMKTRMKAAVTTMLLNSANDSLHHAVSPLLPPPSLPPPLLPPPSPAFANVTPLSSTTDLQPLSSLKNRILLKQYLAFVEGETGSQMELDPSPAVTASTLQSQELYQSHPLASTGASLIELLVHQPSSSRFSGKLDQKISM</sequence>
<protein>
    <submittedName>
        <fullName evidence="2">Uncharacterized protein</fullName>
    </submittedName>
</protein>
<dbReference type="AlphaFoldDB" id="A0A163IW43"/>
<evidence type="ECO:0000256" key="1">
    <source>
        <dbReference type="SAM" id="MobiDB-lite"/>
    </source>
</evidence>